<dbReference type="SUPFAM" id="SSF56496">
    <property type="entry name" value="Fibrinogen C-terminal domain-like"/>
    <property type="match status" value="1"/>
</dbReference>
<dbReference type="Pfam" id="PF00147">
    <property type="entry name" value="Fibrinogen_C"/>
    <property type="match status" value="1"/>
</dbReference>
<dbReference type="OrthoDB" id="159395at2759"/>
<organism evidence="2 3">
    <name type="scientific">Holothuria leucospilota</name>
    <name type="common">Black long sea cucumber</name>
    <name type="synonym">Mertensiothuria leucospilota</name>
    <dbReference type="NCBI Taxonomy" id="206669"/>
    <lineage>
        <taxon>Eukaryota</taxon>
        <taxon>Metazoa</taxon>
        <taxon>Echinodermata</taxon>
        <taxon>Eleutherozoa</taxon>
        <taxon>Echinozoa</taxon>
        <taxon>Holothuroidea</taxon>
        <taxon>Aspidochirotacea</taxon>
        <taxon>Aspidochirotida</taxon>
        <taxon>Holothuriidae</taxon>
        <taxon>Holothuria</taxon>
    </lineage>
</organism>
<dbReference type="SMART" id="SM00186">
    <property type="entry name" value="FBG"/>
    <property type="match status" value="1"/>
</dbReference>
<evidence type="ECO:0000313" key="3">
    <source>
        <dbReference type="Proteomes" id="UP001152320"/>
    </source>
</evidence>
<sequence>MNFEFWLGNENLHQLTTQRQYMMRIDMISKSGESLYATYSNFMIDGEVENYRLTSLGKFKGTSGLVDAMSCHESMNFSAKDNDHDRTEKNCASTTFSGWWFNGGTDREDCPQNYCKHANLNGVYGTSSTTYGILWSGERDLQFTEMKIRPYNTNTVTFM</sequence>
<name>A0A9Q1BVD0_HOLLE</name>
<gene>
    <name evidence="2" type="ORF">HOLleu_23804</name>
</gene>
<comment type="caution">
    <text evidence="2">The sequence shown here is derived from an EMBL/GenBank/DDBJ whole genome shotgun (WGS) entry which is preliminary data.</text>
</comment>
<dbReference type="Proteomes" id="UP001152320">
    <property type="component" value="Chromosome 11"/>
</dbReference>
<evidence type="ECO:0000259" key="1">
    <source>
        <dbReference type="PROSITE" id="PS51406"/>
    </source>
</evidence>
<dbReference type="PANTHER" id="PTHR19143">
    <property type="entry name" value="FIBRINOGEN/TENASCIN/ANGIOPOEITIN"/>
    <property type="match status" value="1"/>
</dbReference>
<dbReference type="InterPro" id="IPR014716">
    <property type="entry name" value="Fibrinogen_a/b/g_C_1"/>
</dbReference>
<keyword evidence="3" id="KW-1185">Reference proteome</keyword>
<dbReference type="InterPro" id="IPR050373">
    <property type="entry name" value="Fibrinogen_C-term_domain"/>
</dbReference>
<reference evidence="2" key="1">
    <citation type="submission" date="2021-10" db="EMBL/GenBank/DDBJ databases">
        <title>Tropical sea cucumber genome reveals ecological adaptation and Cuvierian tubules defense mechanism.</title>
        <authorList>
            <person name="Chen T."/>
        </authorList>
    </citation>
    <scope>NUCLEOTIDE SEQUENCE</scope>
    <source>
        <strain evidence="2">Nanhai2018</strain>
        <tissue evidence="2">Muscle</tissue>
    </source>
</reference>
<feature type="domain" description="Fibrinogen C-terminal" evidence="1">
    <location>
        <begin position="1"/>
        <end position="152"/>
    </location>
</feature>
<dbReference type="PROSITE" id="PS51406">
    <property type="entry name" value="FIBRINOGEN_C_2"/>
    <property type="match status" value="1"/>
</dbReference>
<proteinExistence type="predicted"/>
<accession>A0A9Q1BVD0</accession>
<dbReference type="InterPro" id="IPR036056">
    <property type="entry name" value="Fibrinogen-like_C"/>
</dbReference>
<dbReference type="EMBL" id="JAIZAY010000011">
    <property type="protein sequence ID" value="KAJ8033536.1"/>
    <property type="molecule type" value="Genomic_DNA"/>
</dbReference>
<evidence type="ECO:0000313" key="2">
    <source>
        <dbReference type="EMBL" id="KAJ8033536.1"/>
    </source>
</evidence>
<dbReference type="InterPro" id="IPR002181">
    <property type="entry name" value="Fibrinogen_a/b/g_C_dom"/>
</dbReference>
<dbReference type="GO" id="GO:0005615">
    <property type="term" value="C:extracellular space"/>
    <property type="evidence" value="ECO:0007669"/>
    <property type="project" value="TreeGrafter"/>
</dbReference>
<protein>
    <submittedName>
        <fullName evidence="2">Tenascin-X</fullName>
    </submittedName>
</protein>
<dbReference type="AlphaFoldDB" id="A0A9Q1BVD0"/>
<dbReference type="Gene3D" id="3.90.215.10">
    <property type="entry name" value="Gamma Fibrinogen, chain A, domain 1"/>
    <property type="match status" value="1"/>
</dbReference>